<organism evidence="6 7">
    <name type="scientific">Duncaniella muris</name>
    <dbReference type="NCBI Taxonomy" id="2094150"/>
    <lineage>
        <taxon>Bacteria</taxon>
        <taxon>Pseudomonadati</taxon>
        <taxon>Bacteroidota</taxon>
        <taxon>Bacteroidia</taxon>
        <taxon>Bacteroidales</taxon>
        <taxon>Muribaculaceae</taxon>
        <taxon>Duncaniella</taxon>
    </lineage>
</organism>
<dbReference type="InterPro" id="IPR050361">
    <property type="entry name" value="MPP/UQCRC_Complex"/>
</dbReference>
<comment type="similarity">
    <text evidence="2 3">Belongs to the peptidase M16 family.</text>
</comment>
<dbReference type="InterPro" id="IPR001431">
    <property type="entry name" value="Pept_M16_Zn_BS"/>
</dbReference>
<dbReference type="PROSITE" id="PS00143">
    <property type="entry name" value="INSULINASE"/>
    <property type="match status" value="1"/>
</dbReference>
<dbReference type="RefSeq" id="WP_107032937.1">
    <property type="nucleotide sequence ID" value="NZ_PUEC01000026.1"/>
</dbReference>
<keyword evidence="7" id="KW-1185">Reference proteome</keyword>
<dbReference type="GO" id="GO:0004222">
    <property type="term" value="F:metalloendopeptidase activity"/>
    <property type="evidence" value="ECO:0007669"/>
    <property type="project" value="InterPro"/>
</dbReference>
<evidence type="ECO:0000259" key="5">
    <source>
        <dbReference type="Pfam" id="PF05193"/>
    </source>
</evidence>
<dbReference type="GeneID" id="82526806"/>
<comment type="cofactor">
    <cofactor evidence="1">
        <name>Zn(2+)</name>
        <dbReference type="ChEBI" id="CHEBI:29105"/>
    </cofactor>
</comment>
<dbReference type="PANTHER" id="PTHR11851:SF49">
    <property type="entry name" value="MITOCHONDRIAL-PROCESSING PEPTIDASE SUBUNIT ALPHA"/>
    <property type="match status" value="1"/>
</dbReference>
<dbReference type="GO" id="GO:0006508">
    <property type="term" value="P:proteolysis"/>
    <property type="evidence" value="ECO:0007669"/>
    <property type="project" value="InterPro"/>
</dbReference>
<dbReference type="InterPro" id="IPR011765">
    <property type="entry name" value="Pept_M16_N"/>
</dbReference>
<evidence type="ECO:0000259" key="4">
    <source>
        <dbReference type="Pfam" id="PF00675"/>
    </source>
</evidence>
<feature type="domain" description="Peptidase M16 N-terminal" evidence="4">
    <location>
        <begin position="28"/>
        <end position="162"/>
    </location>
</feature>
<dbReference type="PANTHER" id="PTHR11851">
    <property type="entry name" value="METALLOPROTEASE"/>
    <property type="match status" value="1"/>
</dbReference>
<proteinExistence type="inferred from homology"/>
<feature type="domain" description="Peptidase M16 C-terminal" evidence="5">
    <location>
        <begin position="175"/>
        <end position="345"/>
    </location>
</feature>
<dbReference type="SUPFAM" id="SSF63411">
    <property type="entry name" value="LuxS/MPP-like metallohydrolase"/>
    <property type="match status" value="2"/>
</dbReference>
<evidence type="ECO:0000256" key="2">
    <source>
        <dbReference type="ARBA" id="ARBA00007261"/>
    </source>
</evidence>
<accession>A0A2V1IIM0</accession>
<evidence type="ECO:0000256" key="3">
    <source>
        <dbReference type="RuleBase" id="RU004447"/>
    </source>
</evidence>
<evidence type="ECO:0000313" key="7">
    <source>
        <dbReference type="Proteomes" id="UP000244905"/>
    </source>
</evidence>
<protein>
    <submittedName>
        <fullName evidence="6">Insulinase family protein</fullName>
    </submittedName>
</protein>
<comment type="caution">
    <text evidence="6">The sequence shown here is derived from an EMBL/GenBank/DDBJ whole genome shotgun (WGS) entry which is preliminary data.</text>
</comment>
<name>A0A2V1IIM0_9BACT</name>
<sequence>MSDEMIQYHRLGNGLRIVARRVAMPVEHCGVAVNAGSRDEAAGLHGLAHFVEHTIFKGTSSHRAAYVRDRMELVGGELNAYTTKEETVVYSTFPAGNLARAMALLGEMVDDAVFPEAEIGREKQVVAEEIDTYLDTPSDAVFDDFEDLIYAGSPLAHNILGTRETLAGFDQGVCRRWLEERFTPGRMVLFYSGPMEAERVFRMAERRLGGLSRAGVALERVVPPTVERFEVVNDKVGSYQAHTLLGARVPGMLDERRTALALLVNVLGGPGMNSLLNVALRERRGLVYTTDASTSLMSDNGLLTIYFGCDPADVSRCLRVVGGVVDALAGGLMSERRLEAARRQLIGQLTVGSMNSEQVAISMGRSVLYRGRAVGFDETVEALRAVSAADLREAAAPLASLSRLTLV</sequence>
<dbReference type="Proteomes" id="UP000244905">
    <property type="component" value="Unassembled WGS sequence"/>
</dbReference>
<reference evidence="7" key="1">
    <citation type="submission" date="2018-02" db="EMBL/GenBank/DDBJ databases">
        <authorList>
            <person name="Clavel T."/>
            <person name="Strowig T."/>
        </authorList>
    </citation>
    <scope>NUCLEOTIDE SEQUENCE [LARGE SCALE GENOMIC DNA]</scope>
    <source>
        <strain evidence="7">DSM 103720</strain>
    </source>
</reference>
<evidence type="ECO:0000313" key="6">
    <source>
        <dbReference type="EMBL" id="PWB01060.1"/>
    </source>
</evidence>
<dbReference type="InterPro" id="IPR011249">
    <property type="entry name" value="Metalloenz_LuxS/M16"/>
</dbReference>
<dbReference type="Gene3D" id="3.30.830.10">
    <property type="entry name" value="Metalloenzyme, LuxS/M16 peptidase-like"/>
    <property type="match status" value="2"/>
</dbReference>
<gene>
    <name evidence="6" type="ORF">C5O23_10695</name>
</gene>
<dbReference type="InterPro" id="IPR007863">
    <property type="entry name" value="Peptidase_M16_C"/>
</dbReference>
<dbReference type="GO" id="GO:0046872">
    <property type="term" value="F:metal ion binding"/>
    <property type="evidence" value="ECO:0007669"/>
    <property type="project" value="InterPro"/>
</dbReference>
<dbReference type="EMBL" id="PUEC01000026">
    <property type="protein sequence ID" value="PWB01060.1"/>
    <property type="molecule type" value="Genomic_DNA"/>
</dbReference>
<dbReference type="Pfam" id="PF05193">
    <property type="entry name" value="Peptidase_M16_C"/>
    <property type="match status" value="1"/>
</dbReference>
<evidence type="ECO:0000256" key="1">
    <source>
        <dbReference type="ARBA" id="ARBA00001947"/>
    </source>
</evidence>
<dbReference type="Pfam" id="PF00675">
    <property type="entry name" value="Peptidase_M16"/>
    <property type="match status" value="1"/>
</dbReference>
<dbReference type="AlphaFoldDB" id="A0A2V1IIM0"/>